<dbReference type="InterPro" id="IPR011664">
    <property type="entry name" value="Abi_system_AbiD/AbiF-like"/>
</dbReference>
<evidence type="ECO:0000313" key="2">
    <source>
        <dbReference type="Proteomes" id="UP000614200"/>
    </source>
</evidence>
<comment type="caution">
    <text evidence="1">The sequence shown here is derived from an EMBL/GenBank/DDBJ whole genome shotgun (WGS) entry which is preliminary data.</text>
</comment>
<protein>
    <submittedName>
        <fullName evidence="1">Abi family protein</fullName>
    </submittedName>
</protein>
<organism evidence="1 2">
    <name type="scientific">Fusibacter ferrireducens</name>
    <dbReference type="NCBI Taxonomy" id="2785058"/>
    <lineage>
        <taxon>Bacteria</taxon>
        <taxon>Bacillati</taxon>
        <taxon>Bacillota</taxon>
        <taxon>Clostridia</taxon>
        <taxon>Eubacteriales</taxon>
        <taxon>Eubacteriales Family XII. Incertae Sedis</taxon>
        <taxon>Fusibacter</taxon>
    </lineage>
</organism>
<keyword evidence="2" id="KW-1185">Reference proteome</keyword>
<name>A0ABR9ZR58_9FIRM</name>
<dbReference type="EMBL" id="JADKNH010000004">
    <property type="protein sequence ID" value="MBF4692930.1"/>
    <property type="molecule type" value="Genomic_DNA"/>
</dbReference>
<dbReference type="RefSeq" id="WP_194701170.1">
    <property type="nucleotide sequence ID" value="NZ_JADKNH010000004.1"/>
</dbReference>
<sequence length="324" mass="38003">MSKIIGTNKLMKHLRTKHNIRIVGSSHKQKLRTFGYYHGYKGYRFIRTSTNKIPFSSFDEIIAFNQFDLELKTLFYPSIMFIETALKNYVLEELLKNAKSSSFESIYDDNLTCYKAFSATDPKYRKEFQKKLRLRNQIYNVLSREYSNERKIVKHYYHSNKTIPIWAIFESISMGEFGTFTSCLDSKIKKSLSSSIGFNQSCDTDNRLTEKIIFQLKDLRNAIAHNDVIFDTRFKNSNASNELKKCLMLDTGINNITFNTLTDYFILVVYLQKLLKVSKTELNRSINQFDLLLNTFRTKVPINVFHKIFETNSRNKIIALKSFV</sequence>
<evidence type="ECO:0000313" key="1">
    <source>
        <dbReference type="EMBL" id="MBF4692930.1"/>
    </source>
</evidence>
<dbReference type="Proteomes" id="UP000614200">
    <property type="component" value="Unassembled WGS sequence"/>
</dbReference>
<proteinExistence type="predicted"/>
<dbReference type="Pfam" id="PF07751">
    <property type="entry name" value="Abi_2"/>
    <property type="match status" value="1"/>
</dbReference>
<accession>A0ABR9ZR58</accession>
<gene>
    <name evidence="1" type="ORF">ISU02_07355</name>
</gene>
<reference evidence="1 2" key="1">
    <citation type="submission" date="2020-11" db="EMBL/GenBank/DDBJ databases">
        <title>Fusibacter basophilias sp. nov.</title>
        <authorList>
            <person name="Qiu D."/>
        </authorList>
    </citation>
    <scope>NUCLEOTIDE SEQUENCE [LARGE SCALE GENOMIC DNA]</scope>
    <source>
        <strain evidence="1 2">Q10-2</strain>
    </source>
</reference>